<dbReference type="EMBL" id="JADULK010000001">
    <property type="protein sequence ID" value="MBH1928708.1"/>
    <property type="molecule type" value="Genomic_DNA"/>
</dbReference>
<organism evidence="1 2">
    <name type="scientific">Serratia rubidaea</name>
    <name type="common">Serratia marinorubra</name>
    <dbReference type="NCBI Taxonomy" id="61652"/>
    <lineage>
        <taxon>Bacteria</taxon>
        <taxon>Pseudomonadati</taxon>
        <taxon>Pseudomonadota</taxon>
        <taxon>Gammaproteobacteria</taxon>
        <taxon>Enterobacterales</taxon>
        <taxon>Yersiniaceae</taxon>
        <taxon>Serratia</taxon>
    </lineage>
</organism>
<sequence length="204" mass="23079">MADALNVDNGFLTGFAQGAISLPIDLGYLAYDFLDTENRSANMDDTERMIRLIKSGLANKKSLAKIARLVADDFLEKTDSERVKLIIEKGSGKFLGRFVTNQLLGVNLGALIAERFVLQFAASLSLGSVLSLGAMKSRAIYTSRELRSRNPWLYDRLRRMGNLDLLYFLMEKRTRPFEEAIAVWHSSRSDFNRIVELFFQKVAK</sequence>
<name>A0ABS0M8K3_SERRU</name>
<comment type="caution">
    <text evidence="1">The sequence shown here is derived from an EMBL/GenBank/DDBJ whole genome shotgun (WGS) entry which is preliminary data.</text>
</comment>
<reference evidence="1 2" key="1">
    <citation type="submission" date="2020-11" db="EMBL/GenBank/DDBJ databases">
        <title>Enhanced detection system for hospital associated transmission using whole genome sequencing surveillance.</title>
        <authorList>
            <person name="Harrison L.H."/>
            <person name="Van Tyne D."/>
            <person name="Marsh J.W."/>
            <person name="Griffith M.P."/>
            <person name="Snyder D.J."/>
            <person name="Cooper V.S."/>
            <person name="Mustapha M."/>
        </authorList>
    </citation>
    <scope>NUCLEOTIDE SEQUENCE [LARGE SCALE GENOMIC DNA]</scope>
    <source>
        <strain evidence="1 2">SER00230</strain>
    </source>
</reference>
<evidence type="ECO:0000313" key="1">
    <source>
        <dbReference type="EMBL" id="MBH1928708.1"/>
    </source>
</evidence>
<evidence type="ECO:0000313" key="2">
    <source>
        <dbReference type="Proteomes" id="UP000624159"/>
    </source>
</evidence>
<proteinExistence type="predicted"/>
<gene>
    <name evidence="1" type="ORF">I5U13_03380</name>
</gene>
<accession>A0ABS0M8K3</accession>
<keyword evidence="2" id="KW-1185">Reference proteome</keyword>
<dbReference type="Proteomes" id="UP000624159">
    <property type="component" value="Unassembled WGS sequence"/>
</dbReference>
<protein>
    <submittedName>
        <fullName evidence="1">Uncharacterized protein</fullName>
    </submittedName>
</protein>